<dbReference type="SUPFAM" id="SSF51735">
    <property type="entry name" value="NAD(P)-binding Rossmann-fold domains"/>
    <property type="match status" value="1"/>
</dbReference>
<feature type="domain" description="2,4-diaminopentanoate dehydrogenase C-terminal" evidence="1">
    <location>
        <begin position="155"/>
        <end position="323"/>
    </location>
</feature>
<name>A0A378THX6_9MYCO</name>
<keyword evidence="3" id="KW-1185">Reference proteome</keyword>
<dbReference type="Gene3D" id="3.40.50.720">
    <property type="entry name" value="NAD(P)-binding Rossmann-like Domain"/>
    <property type="match status" value="1"/>
</dbReference>
<reference evidence="2 3" key="1">
    <citation type="submission" date="2018-06" db="EMBL/GenBank/DDBJ databases">
        <authorList>
            <consortium name="Pathogen Informatics"/>
            <person name="Doyle S."/>
        </authorList>
    </citation>
    <scope>NUCLEOTIDE SEQUENCE [LARGE SCALE GENOMIC DNA]</scope>
    <source>
        <strain evidence="2 3">NCTC10821</strain>
    </source>
</reference>
<dbReference type="InterPro" id="IPR036291">
    <property type="entry name" value="NAD(P)-bd_dom_sf"/>
</dbReference>
<accession>A0A378THX6</accession>
<dbReference type="InterPro" id="IPR045760">
    <property type="entry name" value="DAP_DH_C"/>
</dbReference>
<dbReference type="Proteomes" id="UP000254978">
    <property type="component" value="Unassembled WGS sequence"/>
</dbReference>
<evidence type="ECO:0000313" key="2">
    <source>
        <dbReference type="EMBL" id="STZ60250.1"/>
    </source>
</evidence>
<evidence type="ECO:0000259" key="1">
    <source>
        <dbReference type="Pfam" id="PF19328"/>
    </source>
</evidence>
<dbReference type="AlphaFoldDB" id="A0A378THX6"/>
<dbReference type="CDD" id="cd24146">
    <property type="entry name" value="nat-AmDH_N_like"/>
    <property type="match status" value="1"/>
</dbReference>
<protein>
    <submittedName>
        <fullName evidence="2">Dihydrodipicolinate reductase</fullName>
    </submittedName>
</protein>
<proteinExistence type="predicted"/>
<evidence type="ECO:0000313" key="3">
    <source>
        <dbReference type="Proteomes" id="UP000254978"/>
    </source>
</evidence>
<gene>
    <name evidence="2" type="ORF">NCTC10821_03789</name>
</gene>
<dbReference type="EMBL" id="UGQT01000001">
    <property type="protein sequence ID" value="STZ60250.1"/>
    <property type="molecule type" value="Genomic_DNA"/>
</dbReference>
<organism evidence="2 3">
    <name type="scientific">Mycolicibacterium tokaiense</name>
    <dbReference type="NCBI Taxonomy" id="39695"/>
    <lineage>
        <taxon>Bacteria</taxon>
        <taxon>Bacillati</taxon>
        <taxon>Actinomycetota</taxon>
        <taxon>Actinomycetes</taxon>
        <taxon>Mycobacteriales</taxon>
        <taxon>Mycobacteriaceae</taxon>
        <taxon>Mycolicibacterium</taxon>
    </lineage>
</organism>
<sequence length="373" mass="39422">MAQARVGYGDRMQLRVAVWGTGNMGATAIRSLRAFPGLALSGVITSTPDKVGTDAAVLAGLDDTTGILATAEADHVIADCDAVAYMASGDIRPDDAAADIERCLRAGVHVVTPALYSLYDPTSAPAELRDRLSQAAEAGGASLFVSGVDPGWGNDALAVLAAGLCTRIDTIVCQEIFDYSTYDQPYSVRELCGFGKSLDEVPMMLLPSIPTMVWGGNVRLIGRGLGLDVDEITEELERRPLDGPVDNVMGHFEAGTQGAFRLKVIGKVDGRPRVVIEHITRIDPACAPDWPTPDQGAGDHRVIVHGDPELTITVRADVPGGTRADGGNTTATNRLLGALSWLAQQKPAIYDGLEVPLRSDNPPTVEAARWSAD</sequence>
<dbReference type="Pfam" id="PF19328">
    <property type="entry name" value="DAP_DH_C"/>
    <property type="match status" value="1"/>
</dbReference>